<name>A0A3P1BF83_9BACT</name>
<keyword evidence="2" id="KW-1185">Reference proteome</keyword>
<dbReference type="RefSeq" id="WP_124877759.1">
    <property type="nucleotide sequence ID" value="NZ_RQJO01000011.1"/>
</dbReference>
<evidence type="ECO:0000313" key="2">
    <source>
        <dbReference type="Proteomes" id="UP000271925"/>
    </source>
</evidence>
<organism evidence="1 2">
    <name type="scientific">Larkinella rosea</name>
    <dbReference type="NCBI Taxonomy" id="2025312"/>
    <lineage>
        <taxon>Bacteria</taxon>
        <taxon>Pseudomonadati</taxon>
        <taxon>Bacteroidota</taxon>
        <taxon>Cytophagia</taxon>
        <taxon>Cytophagales</taxon>
        <taxon>Spirosomataceae</taxon>
        <taxon>Larkinella</taxon>
    </lineage>
</organism>
<evidence type="ECO:0008006" key="3">
    <source>
        <dbReference type="Google" id="ProtNLM"/>
    </source>
</evidence>
<sequence>MRKLLTLYFLVRLMTSCNRNVEPDAATMIAGKYEVVKVKYMGFDITGNYKSTITVTRLTASTVHAETTFPYGTSPVSDTWTVTKVANDSIAIKTSGQYVIRNQNNEIYTPLADGSLELLYRKSK</sequence>
<dbReference type="OrthoDB" id="965610at2"/>
<protein>
    <recommendedName>
        <fullName evidence="3">Lipocalin-like domain-containing protein</fullName>
    </recommendedName>
</protein>
<dbReference type="EMBL" id="RQJO01000011">
    <property type="protein sequence ID" value="RRA99727.1"/>
    <property type="molecule type" value="Genomic_DNA"/>
</dbReference>
<dbReference type="Proteomes" id="UP000271925">
    <property type="component" value="Unassembled WGS sequence"/>
</dbReference>
<evidence type="ECO:0000313" key="1">
    <source>
        <dbReference type="EMBL" id="RRA99727.1"/>
    </source>
</evidence>
<gene>
    <name evidence="1" type="ORF">EHT25_24125</name>
</gene>
<dbReference type="AlphaFoldDB" id="A0A3P1BF83"/>
<reference evidence="1 2" key="1">
    <citation type="submission" date="2018-11" db="EMBL/GenBank/DDBJ databases">
        <authorList>
            <person name="Zhou Z."/>
            <person name="Wang G."/>
        </authorList>
    </citation>
    <scope>NUCLEOTIDE SEQUENCE [LARGE SCALE GENOMIC DNA]</scope>
    <source>
        <strain evidence="1 2">KCTC52004</strain>
    </source>
</reference>
<comment type="caution">
    <text evidence="1">The sequence shown here is derived from an EMBL/GenBank/DDBJ whole genome shotgun (WGS) entry which is preliminary data.</text>
</comment>
<proteinExistence type="predicted"/>
<accession>A0A3P1BF83</accession>